<dbReference type="SUPFAM" id="SSF50249">
    <property type="entry name" value="Nucleic acid-binding proteins"/>
    <property type="match status" value="1"/>
</dbReference>
<comment type="similarity">
    <text evidence="6">Belongs to the RuvA family.</text>
</comment>
<dbReference type="GO" id="GO:0016787">
    <property type="term" value="F:hydrolase activity"/>
    <property type="evidence" value="ECO:0007669"/>
    <property type="project" value="UniProtKB-KW"/>
</dbReference>
<comment type="caution">
    <text evidence="8">The sequence shown here is derived from an EMBL/GenBank/DDBJ whole genome shotgun (WGS) entry which is preliminary data.</text>
</comment>
<dbReference type="Pfam" id="PF07499">
    <property type="entry name" value="RuvA_C"/>
    <property type="match status" value="1"/>
</dbReference>
<feature type="domain" description="Helix-hairpin-helix DNA-binding motif class 1" evidence="7">
    <location>
        <begin position="72"/>
        <end position="91"/>
    </location>
</feature>
<comment type="subunit">
    <text evidence="6">Homotetramer. Forms an RuvA(8)-RuvB(12)-Holliday junction (HJ) complex. HJ DNA is sandwiched between 2 RuvA tetramers; dsDNA enters through RuvA and exits via RuvB. An RuvB hexamer assembles on each DNA strand where it exits the tetramer. Each RuvB hexamer is contacted by two RuvA subunits (via domain III) on 2 adjacent RuvB subunits; this complex drives branch migration. In the full resolvosome a probable DNA-RuvA(4)-RuvB(12)-RuvC(2) complex forms which resolves the HJ.</text>
</comment>
<keyword evidence="1 6" id="KW-0963">Cytoplasm</keyword>
<keyword evidence="3 6" id="KW-0238">DNA-binding</keyword>
<evidence type="ECO:0000313" key="8">
    <source>
        <dbReference type="EMBL" id="MBZ7987239.1"/>
    </source>
</evidence>
<gene>
    <name evidence="6 8" type="primary">ruvA</name>
    <name evidence="8" type="ORF">AVCANL283_03810</name>
</gene>
<dbReference type="Pfam" id="PF01330">
    <property type="entry name" value="RuvA_N"/>
    <property type="match status" value="1"/>
</dbReference>
<dbReference type="InterPro" id="IPR011114">
    <property type="entry name" value="RuvA_C"/>
</dbReference>
<dbReference type="Gene3D" id="1.10.150.20">
    <property type="entry name" value="5' to 3' exonuclease, C-terminal subdomain"/>
    <property type="match status" value="1"/>
</dbReference>
<keyword evidence="9" id="KW-1185">Reference proteome</keyword>
<evidence type="ECO:0000259" key="7">
    <source>
        <dbReference type="SMART" id="SM00278"/>
    </source>
</evidence>
<evidence type="ECO:0000256" key="4">
    <source>
        <dbReference type="ARBA" id="ARBA00023172"/>
    </source>
</evidence>
<evidence type="ECO:0000313" key="9">
    <source>
        <dbReference type="Proteomes" id="UP000786183"/>
    </source>
</evidence>
<dbReference type="Gene3D" id="2.40.50.140">
    <property type="entry name" value="Nucleic acid-binding proteins"/>
    <property type="match status" value="1"/>
</dbReference>
<dbReference type="SMART" id="SM00278">
    <property type="entry name" value="HhH1"/>
    <property type="match status" value="2"/>
</dbReference>
<reference evidence="8 9" key="1">
    <citation type="submission" date="2020-07" db="EMBL/GenBank/DDBJ databases">
        <title>Transfer of Campylobacter canadensis to the novel genus Avispirillum gen. nov., that also includes two novel species recovered from migratory waterfowl: Avispirillum anseris sp. nov. and Avispirillum brantae sp. nov.</title>
        <authorList>
            <person name="Miller W.G."/>
            <person name="Chapman M.H."/>
            <person name="Yee E."/>
            <person name="Inglis G.D."/>
        </authorList>
    </citation>
    <scope>NUCLEOTIDE SEQUENCE [LARGE SCALE GENOMIC DNA]</scope>
    <source>
        <strain evidence="8 9">L283</strain>
    </source>
</reference>
<evidence type="ECO:0000256" key="5">
    <source>
        <dbReference type="ARBA" id="ARBA00023204"/>
    </source>
</evidence>
<dbReference type="GO" id="GO:0003678">
    <property type="term" value="F:DNA helicase activity"/>
    <property type="evidence" value="ECO:0007669"/>
    <property type="project" value="UniProtKB-EC"/>
</dbReference>
<dbReference type="Gene3D" id="1.10.8.10">
    <property type="entry name" value="DNA helicase RuvA subunit, C-terminal domain"/>
    <property type="match status" value="1"/>
</dbReference>
<comment type="subcellular location">
    <subcellularLocation>
        <location evidence="6">Cytoplasm</location>
    </subcellularLocation>
</comment>
<dbReference type="HAMAP" id="MF_00031">
    <property type="entry name" value="DNA_HJ_migration_RuvA"/>
    <property type="match status" value="1"/>
</dbReference>
<dbReference type="InterPro" id="IPR036267">
    <property type="entry name" value="RuvA_C_sf"/>
</dbReference>
<dbReference type="Proteomes" id="UP000786183">
    <property type="component" value="Unassembled WGS sequence"/>
</dbReference>
<dbReference type="InterPro" id="IPR003583">
    <property type="entry name" value="Hlx-hairpin-Hlx_DNA-bd_motif"/>
</dbReference>
<sequence>MIAYIEGKVIKKSPTYLIVKNNGIGYAINTSLQSSSKIALNDEIALFITQIIKEDSNKLYGFLDDNERIFFEELIKINGIGPSTALALLSNLSVEELCRAISNENISIIIKAPGIGAKTAQRLILELKDKVLKLGFSTQSNALYEAAQALLALGFKNDNVQKALKDVNGDNVGELVKNALKKLS</sequence>
<feature type="domain" description="Helix-hairpin-helix DNA-binding motif class 1" evidence="7">
    <location>
        <begin position="107"/>
        <end position="126"/>
    </location>
</feature>
<comment type="caution">
    <text evidence="6">Lacks conserved residue(s) required for the propagation of feature annotation.</text>
</comment>
<dbReference type="RefSeq" id="WP_172231416.1">
    <property type="nucleotide sequence ID" value="NZ_CP035946.1"/>
</dbReference>
<comment type="domain">
    <text evidence="6">Has three domains with a flexible linker between the domains II and III and assumes an 'L' shape. Domain III is highly mobile and contacts RuvB.</text>
</comment>
<keyword evidence="4 6" id="KW-0233">DNA recombination</keyword>
<name>A0ABS7WR77_9BACT</name>
<dbReference type="SUPFAM" id="SSF47781">
    <property type="entry name" value="RuvA domain 2-like"/>
    <property type="match status" value="1"/>
</dbReference>
<evidence type="ECO:0000256" key="3">
    <source>
        <dbReference type="ARBA" id="ARBA00023125"/>
    </source>
</evidence>
<comment type="function">
    <text evidence="6">The RuvA-RuvB-RuvC complex processes Holliday junction (HJ) DNA during genetic recombination and DNA repair, while the RuvA-RuvB complex plays an important role in the rescue of blocked DNA replication forks via replication fork reversal (RFR). RuvA specifically binds to HJ cruciform DNA, conferring on it an open structure. The RuvB hexamer acts as an ATP-dependent pump, pulling dsDNA into and through the RuvAB complex. HJ branch migration allows RuvC to scan DNA until it finds its consensus sequence, where it cleaves and resolves the cruciform DNA.</text>
</comment>
<evidence type="ECO:0000256" key="2">
    <source>
        <dbReference type="ARBA" id="ARBA00022763"/>
    </source>
</evidence>
<dbReference type="CDD" id="cd14332">
    <property type="entry name" value="UBA_RuvA_C"/>
    <property type="match status" value="1"/>
</dbReference>
<dbReference type="Pfam" id="PF14520">
    <property type="entry name" value="HHH_5"/>
    <property type="match status" value="1"/>
</dbReference>
<keyword evidence="5 6" id="KW-0234">DNA repair</keyword>
<protein>
    <recommendedName>
        <fullName evidence="6">Holliday junction branch migration complex subunit RuvA</fullName>
    </recommendedName>
</protein>
<dbReference type="InterPro" id="IPR012340">
    <property type="entry name" value="NA-bd_OB-fold"/>
</dbReference>
<dbReference type="NCBIfam" id="TIGR00084">
    <property type="entry name" value="ruvA"/>
    <property type="match status" value="1"/>
</dbReference>
<organism evidence="8 9">
    <name type="scientific">Campylobacter canadensis</name>
    <dbReference type="NCBI Taxonomy" id="449520"/>
    <lineage>
        <taxon>Bacteria</taxon>
        <taxon>Pseudomonadati</taxon>
        <taxon>Campylobacterota</taxon>
        <taxon>Epsilonproteobacteria</taxon>
        <taxon>Campylobacterales</taxon>
        <taxon>Campylobacteraceae</taxon>
        <taxon>Campylobacter</taxon>
    </lineage>
</organism>
<evidence type="ECO:0000256" key="6">
    <source>
        <dbReference type="HAMAP-Rule" id="MF_00031"/>
    </source>
</evidence>
<accession>A0ABS7WR77</accession>
<dbReference type="InterPro" id="IPR000085">
    <property type="entry name" value="RuvA"/>
</dbReference>
<dbReference type="SUPFAM" id="SSF46929">
    <property type="entry name" value="DNA helicase RuvA subunit, C-terminal domain"/>
    <property type="match status" value="1"/>
</dbReference>
<feature type="region of interest" description="Domain III" evidence="6">
    <location>
        <begin position="138"/>
        <end position="184"/>
    </location>
</feature>
<evidence type="ECO:0000256" key="1">
    <source>
        <dbReference type="ARBA" id="ARBA00022490"/>
    </source>
</evidence>
<keyword evidence="2 6" id="KW-0227">DNA damage</keyword>
<dbReference type="EMBL" id="JACGBB010000006">
    <property type="protein sequence ID" value="MBZ7987239.1"/>
    <property type="molecule type" value="Genomic_DNA"/>
</dbReference>
<proteinExistence type="inferred from homology"/>
<dbReference type="InterPro" id="IPR013849">
    <property type="entry name" value="DNA_helicase_Holl-junc_RuvA_I"/>
</dbReference>
<keyword evidence="8" id="KW-0378">Hydrolase</keyword>
<dbReference type="InterPro" id="IPR010994">
    <property type="entry name" value="RuvA_2-like"/>
</dbReference>